<reference evidence="1" key="1">
    <citation type="submission" date="2025-08" db="UniProtKB">
        <authorList>
            <consortium name="Ensembl"/>
        </authorList>
    </citation>
    <scope>IDENTIFICATION</scope>
</reference>
<name>S4S131_PETMA</name>
<dbReference type="HOGENOM" id="CLU_000288_148_5_1"/>
<dbReference type="Gene3D" id="3.80.10.10">
    <property type="entry name" value="Ribonuclease Inhibitor"/>
    <property type="match status" value="1"/>
</dbReference>
<reference evidence="1" key="2">
    <citation type="submission" date="2025-09" db="UniProtKB">
        <authorList>
            <consortium name="Ensembl"/>
        </authorList>
    </citation>
    <scope>IDENTIFICATION</scope>
</reference>
<dbReference type="InterPro" id="IPR032675">
    <property type="entry name" value="LRR_dom_sf"/>
</dbReference>
<proteinExistence type="predicted"/>
<sequence>ANKTNEQLQSVPNGAFDSLGKLEVLNINNNPWHC</sequence>
<evidence type="ECO:0008006" key="2">
    <source>
        <dbReference type="Google" id="ProtNLM"/>
    </source>
</evidence>
<dbReference type="SUPFAM" id="SSF52058">
    <property type="entry name" value="L domain-like"/>
    <property type="match status" value="1"/>
</dbReference>
<dbReference type="AlphaFoldDB" id="S4S131"/>
<evidence type="ECO:0000313" key="1">
    <source>
        <dbReference type="Ensembl" id="ENSPMAP00000011173.1"/>
    </source>
</evidence>
<accession>S4S131</accession>
<dbReference type="Ensembl" id="ENSPMAT00000011219.1">
    <property type="protein sequence ID" value="ENSPMAP00000011173.1"/>
    <property type="gene ID" value="ENSPMAG00000010192.1"/>
</dbReference>
<organism evidence="1">
    <name type="scientific">Petromyzon marinus</name>
    <name type="common">Sea lamprey</name>
    <dbReference type="NCBI Taxonomy" id="7757"/>
    <lineage>
        <taxon>Eukaryota</taxon>
        <taxon>Metazoa</taxon>
        <taxon>Chordata</taxon>
        <taxon>Craniata</taxon>
        <taxon>Vertebrata</taxon>
        <taxon>Cyclostomata</taxon>
        <taxon>Hyperoartia</taxon>
        <taxon>Petromyzontiformes</taxon>
        <taxon>Petromyzontidae</taxon>
        <taxon>Petromyzon</taxon>
    </lineage>
</organism>
<protein>
    <recommendedName>
        <fullName evidence="2">Variable lymphocyte receptor A cassette</fullName>
    </recommendedName>
</protein>